<dbReference type="Proteomes" id="UP000198211">
    <property type="component" value="Unassembled WGS sequence"/>
</dbReference>
<feature type="compositionally biased region" description="Polar residues" evidence="1">
    <location>
        <begin position="89"/>
        <end position="99"/>
    </location>
</feature>
<reference evidence="3" key="1">
    <citation type="submission" date="2017-03" db="EMBL/GenBank/DDBJ databases">
        <title>Phytopthora megakarya and P. palmivora, two closely related causual agents of cacao black pod achieved similar genome size and gene model numbers by different mechanisms.</title>
        <authorList>
            <person name="Ali S."/>
            <person name="Shao J."/>
            <person name="Larry D.J."/>
            <person name="Kronmiller B."/>
            <person name="Shen D."/>
            <person name="Strem M.D."/>
            <person name="Melnick R.L."/>
            <person name="Guiltinan M.J."/>
            <person name="Tyler B.M."/>
            <person name="Meinhardt L.W."/>
            <person name="Bailey B.A."/>
        </authorList>
    </citation>
    <scope>NUCLEOTIDE SEQUENCE [LARGE SCALE GENOMIC DNA]</scope>
    <source>
        <strain evidence="3">zdho120</strain>
    </source>
</reference>
<dbReference type="AlphaFoldDB" id="A0A225VBL6"/>
<accession>A0A225VBL6</accession>
<name>A0A225VBL6_9STRA</name>
<evidence type="ECO:0000313" key="2">
    <source>
        <dbReference type="EMBL" id="OWZ02901.1"/>
    </source>
</evidence>
<sequence length="207" mass="23040">MSGTGSQLVPTTESRSNWKSLFEVFQTQYCGRGVSVARQYYHAKKRSDASPLEYLHRLNVARLRAKLQVKDRPLATRREHVEHFIETSGGDTTGATTREGSPRENHAGTTKFRQKAAPKPSSAYSQNARAVQVIRVVEDSSESESDVSASDHEDECRRVYLAEAKDRENHSITPTHRDGAADHPIMSQKNCTHADQRSTTTWVAGSG</sequence>
<feature type="region of interest" description="Disordered" evidence="1">
    <location>
        <begin position="87"/>
        <end position="207"/>
    </location>
</feature>
<organism evidence="2 3">
    <name type="scientific">Phytophthora megakarya</name>
    <dbReference type="NCBI Taxonomy" id="4795"/>
    <lineage>
        <taxon>Eukaryota</taxon>
        <taxon>Sar</taxon>
        <taxon>Stramenopiles</taxon>
        <taxon>Oomycota</taxon>
        <taxon>Peronosporomycetes</taxon>
        <taxon>Peronosporales</taxon>
        <taxon>Peronosporaceae</taxon>
        <taxon>Phytophthora</taxon>
    </lineage>
</organism>
<dbReference type="OrthoDB" id="142641at2759"/>
<dbReference type="EMBL" id="NBNE01005867">
    <property type="protein sequence ID" value="OWZ02901.1"/>
    <property type="molecule type" value="Genomic_DNA"/>
</dbReference>
<gene>
    <name evidence="2" type="ORF">PHMEG_00025463</name>
</gene>
<feature type="compositionally biased region" description="Polar residues" evidence="1">
    <location>
        <begin position="187"/>
        <end position="207"/>
    </location>
</feature>
<protein>
    <recommendedName>
        <fullName evidence="4">Eukaryotic/viral aspartic protease</fullName>
    </recommendedName>
</protein>
<feature type="compositionally biased region" description="Basic and acidic residues" evidence="1">
    <location>
        <begin position="149"/>
        <end position="181"/>
    </location>
</feature>
<evidence type="ECO:0000256" key="1">
    <source>
        <dbReference type="SAM" id="MobiDB-lite"/>
    </source>
</evidence>
<keyword evidence="3" id="KW-1185">Reference proteome</keyword>
<proteinExistence type="predicted"/>
<evidence type="ECO:0000313" key="3">
    <source>
        <dbReference type="Proteomes" id="UP000198211"/>
    </source>
</evidence>
<comment type="caution">
    <text evidence="2">The sequence shown here is derived from an EMBL/GenBank/DDBJ whole genome shotgun (WGS) entry which is preliminary data.</text>
</comment>
<evidence type="ECO:0008006" key="4">
    <source>
        <dbReference type="Google" id="ProtNLM"/>
    </source>
</evidence>